<dbReference type="eggNOG" id="COG0664">
    <property type="taxonomic scope" value="Bacteria"/>
</dbReference>
<dbReference type="InterPro" id="IPR014710">
    <property type="entry name" value="RmlC-like_jellyroll"/>
</dbReference>
<keyword evidence="3" id="KW-1185">Reference proteome</keyword>
<gene>
    <name evidence="2" type="ORF">OM33_05880</name>
</gene>
<dbReference type="AlphaFoldDB" id="A0A0A7EDH7"/>
<sequence length="218" mass="24984">MFDYHFSKTLVDELLSYAGNSYTLKKGKLLAEQGKPLSKLILVRSGTISFSYDVGNGRRLLLGQLDCNNTLVGEVEALNDRPCIYSMTCQSEVTYNLIELKYWRELLQEKPELAMYTAKSIAEKFIENQQINLNKLLLPLSFNIAKDCLARYQDETVTMLKPYPKVSAEAERFATTERAYRRVVSDLVEQGLVQRTEQGLKPLDEDKLEEFIESFASR</sequence>
<evidence type="ECO:0000259" key="1">
    <source>
        <dbReference type="PROSITE" id="PS50042"/>
    </source>
</evidence>
<dbReference type="InterPro" id="IPR018490">
    <property type="entry name" value="cNMP-bd_dom_sf"/>
</dbReference>
<reference evidence="2 3" key="1">
    <citation type="submission" date="2014-11" db="EMBL/GenBank/DDBJ databases">
        <title>Complete Genome Sequence of Pseudoalteromonas sp. Strain OCN003 Isolated from Kaneohe Bay, Oahu, Hawaii.</title>
        <authorList>
            <person name="Beurmann S."/>
            <person name="Videau P."/>
            <person name="Ushijima B."/>
            <person name="Smith A.M."/>
            <person name="Aeby G.S."/>
            <person name="Callahan S.M."/>
            <person name="Belcaid M."/>
        </authorList>
    </citation>
    <scope>NUCLEOTIDE SEQUENCE [LARGE SCALE GENOMIC DNA]</scope>
    <source>
        <strain evidence="2 3">OCN003</strain>
    </source>
</reference>
<dbReference type="Pfam" id="PF00027">
    <property type="entry name" value="cNMP_binding"/>
    <property type="match status" value="1"/>
</dbReference>
<dbReference type="PROSITE" id="PS50042">
    <property type="entry name" value="CNMP_BINDING_3"/>
    <property type="match status" value="1"/>
</dbReference>
<dbReference type="OrthoDB" id="6309079at2"/>
<dbReference type="EMBL" id="CP009888">
    <property type="protein sequence ID" value="AIY64725.1"/>
    <property type="molecule type" value="Genomic_DNA"/>
</dbReference>
<dbReference type="CDD" id="cd00038">
    <property type="entry name" value="CAP_ED"/>
    <property type="match status" value="1"/>
</dbReference>
<organism evidence="2 3">
    <name type="scientific">Pseudoalteromonas piratica</name>
    <dbReference type="NCBI Taxonomy" id="1348114"/>
    <lineage>
        <taxon>Bacteria</taxon>
        <taxon>Pseudomonadati</taxon>
        <taxon>Pseudomonadota</taxon>
        <taxon>Gammaproteobacteria</taxon>
        <taxon>Alteromonadales</taxon>
        <taxon>Pseudoalteromonadaceae</taxon>
        <taxon>Pseudoalteromonas</taxon>
    </lineage>
</organism>
<feature type="domain" description="Cyclic nucleotide-binding" evidence="1">
    <location>
        <begin position="22"/>
        <end position="124"/>
    </location>
</feature>
<name>A0A0A7EDH7_9GAMM</name>
<dbReference type="HOGENOM" id="CLU_106753_0_0_6"/>
<dbReference type="SUPFAM" id="SSF51206">
    <property type="entry name" value="cAMP-binding domain-like"/>
    <property type="match status" value="1"/>
</dbReference>
<evidence type="ECO:0000313" key="3">
    <source>
        <dbReference type="Proteomes" id="UP000030341"/>
    </source>
</evidence>
<dbReference type="Gene3D" id="2.60.120.10">
    <property type="entry name" value="Jelly Rolls"/>
    <property type="match status" value="1"/>
</dbReference>
<dbReference type="KEGG" id="pseo:OM33_05880"/>
<protein>
    <submittedName>
        <fullName evidence="2">Crp/Fnr family transcriptional regulator</fullName>
    </submittedName>
</protein>
<evidence type="ECO:0000313" key="2">
    <source>
        <dbReference type="EMBL" id="AIY64725.1"/>
    </source>
</evidence>
<dbReference type="Proteomes" id="UP000030341">
    <property type="component" value="Chromosome 1"/>
</dbReference>
<accession>A0A0A7EDH7</accession>
<proteinExistence type="predicted"/>
<dbReference type="STRING" id="1348114.OM33_05880"/>
<dbReference type="RefSeq" id="WP_038639920.1">
    <property type="nucleotide sequence ID" value="NZ_CP009888.1"/>
</dbReference>
<dbReference type="InterPro" id="IPR000595">
    <property type="entry name" value="cNMP-bd_dom"/>
</dbReference>